<proteinExistence type="predicted"/>
<gene>
    <name evidence="6" type="ORF">AURANDRAFT_62352</name>
</gene>
<dbReference type="InterPro" id="IPR013083">
    <property type="entry name" value="Znf_RING/FYVE/PHD"/>
</dbReference>
<reference evidence="6 7" key="1">
    <citation type="journal article" date="2011" name="Proc. Natl. Acad. Sci. U.S.A.">
        <title>Niche of harmful alga Aureococcus anophagefferens revealed through ecogenomics.</title>
        <authorList>
            <person name="Gobler C.J."/>
            <person name="Berry D.L."/>
            <person name="Dyhrman S.T."/>
            <person name="Wilhelm S.W."/>
            <person name="Salamov A."/>
            <person name="Lobanov A.V."/>
            <person name="Zhang Y."/>
            <person name="Collier J.L."/>
            <person name="Wurch L.L."/>
            <person name="Kustka A.B."/>
            <person name="Dill B.D."/>
            <person name="Shah M."/>
            <person name="VerBerkmoes N.C."/>
            <person name="Kuo A."/>
            <person name="Terry A."/>
            <person name="Pangilinan J."/>
            <person name="Lindquist E.A."/>
            <person name="Lucas S."/>
            <person name="Paulsen I.T."/>
            <person name="Hattenrath-Lehmann T.K."/>
            <person name="Talmage S.C."/>
            <person name="Walker E.A."/>
            <person name="Koch F."/>
            <person name="Burson A.M."/>
            <person name="Marcoval M.A."/>
            <person name="Tang Y.Z."/>
            <person name="Lecleir G.R."/>
            <person name="Coyne K.J."/>
            <person name="Berg G.M."/>
            <person name="Bertrand E.M."/>
            <person name="Saito M.A."/>
            <person name="Gladyshev V.N."/>
            <person name="Grigoriev I.V."/>
        </authorList>
    </citation>
    <scope>NUCLEOTIDE SEQUENCE [LARGE SCALE GENOMIC DNA]</scope>
    <source>
        <strain evidence="7">CCMP 1984</strain>
    </source>
</reference>
<keyword evidence="2" id="KW-0863">Zinc-finger</keyword>
<dbReference type="GeneID" id="20223851"/>
<dbReference type="SMART" id="SM00249">
    <property type="entry name" value="PHD"/>
    <property type="match status" value="1"/>
</dbReference>
<dbReference type="KEGG" id="aaf:AURANDRAFT_62352"/>
<dbReference type="InParanoid" id="F0Y1J5"/>
<dbReference type="OrthoDB" id="1870062at2759"/>
<evidence type="ECO:0000313" key="7">
    <source>
        <dbReference type="Proteomes" id="UP000002729"/>
    </source>
</evidence>
<organism evidence="7">
    <name type="scientific">Aureococcus anophagefferens</name>
    <name type="common">Harmful bloom alga</name>
    <dbReference type="NCBI Taxonomy" id="44056"/>
    <lineage>
        <taxon>Eukaryota</taxon>
        <taxon>Sar</taxon>
        <taxon>Stramenopiles</taxon>
        <taxon>Ochrophyta</taxon>
        <taxon>Pelagophyceae</taxon>
        <taxon>Pelagomonadales</taxon>
        <taxon>Pelagomonadaceae</taxon>
        <taxon>Aureococcus</taxon>
    </lineage>
</organism>
<sequence length="322" mass="33886">MVRAMVCAASCLVALLPPLAAGEMNAGWSCDGPLPSVHGPSSGDLVAGEIELLLHSTPLDPREAHAEVLGSTVELELVAPPGIDGLEGFLITASKGFVRAADLNGQRSDCTHGGVTHVPTPSKKRKYTVDFGLPHKYGDVDLKVVALAGSREWYESTLHFYAPGAPACEREWVYRAHALRGARRVRDADACFDDHCSVCIEGGALICCVSCPRAFHVACLERHVGAAFCPGAPARVADLGDRPAKKRRRAHAAAARAVVAAPAAGDDGDDAWHCPACLASHAETCVVCGEAGDGLCGIQPLVWVVLTKLENSLARSNRSRFG</sequence>
<dbReference type="GO" id="GO:0008270">
    <property type="term" value="F:zinc ion binding"/>
    <property type="evidence" value="ECO:0007669"/>
    <property type="project" value="UniProtKB-KW"/>
</dbReference>
<keyword evidence="4" id="KW-0732">Signal</keyword>
<dbReference type="AlphaFoldDB" id="F0Y1J5"/>
<evidence type="ECO:0000256" key="1">
    <source>
        <dbReference type="ARBA" id="ARBA00022723"/>
    </source>
</evidence>
<dbReference type="Proteomes" id="UP000002729">
    <property type="component" value="Unassembled WGS sequence"/>
</dbReference>
<evidence type="ECO:0000256" key="4">
    <source>
        <dbReference type="SAM" id="SignalP"/>
    </source>
</evidence>
<feature type="chain" id="PRO_5003261265" description="Zinc finger PHD-type domain-containing protein" evidence="4">
    <location>
        <begin position="23"/>
        <end position="322"/>
    </location>
</feature>
<evidence type="ECO:0000259" key="5">
    <source>
        <dbReference type="SMART" id="SM00249"/>
    </source>
</evidence>
<keyword evidence="1" id="KW-0479">Metal-binding</keyword>
<keyword evidence="3" id="KW-0862">Zinc</keyword>
<keyword evidence="7" id="KW-1185">Reference proteome</keyword>
<protein>
    <recommendedName>
        <fullName evidence="5">Zinc finger PHD-type domain-containing protein</fullName>
    </recommendedName>
</protein>
<dbReference type="InterPro" id="IPR001965">
    <property type="entry name" value="Znf_PHD"/>
</dbReference>
<accession>F0Y1J5</accession>
<dbReference type="EMBL" id="GL833123">
    <property type="protein sequence ID" value="EGB10837.1"/>
    <property type="molecule type" value="Genomic_DNA"/>
</dbReference>
<feature type="domain" description="Zinc finger PHD-type" evidence="5">
    <location>
        <begin position="195"/>
        <end position="278"/>
    </location>
</feature>
<evidence type="ECO:0000256" key="2">
    <source>
        <dbReference type="ARBA" id="ARBA00022771"/>
    </source>
</evidence>
<evidence type="ECO:0000313" key="6">
    <source>
        <dbReference type="EMBL" id="EGB10837.1"/>
    </source>
</evidence>
<dbReference type="Gene3D" id="3.30.40.10">
    <property type="entry name" value="Zinc/RING finger domain, C3HC4 (zinc finger)"/>
    <property type="match status" value="1"/>
</dbReference>
<feature type="signal peptide" evidence="4">
    <location>
        <begin position="1"/>
        <end position="22"/>
    </location>
</feature>
<dbReference type="RefSeq" id="XP_009034419.1">
    <property type="nucleotide sequence ID" value="XM_009036171.1"/>
</dbReference>
<evidence type="ECO:0000256" key="3">
    <source>
        <dbReference type="ARBA" id="ARBA00022833"/>
    </source>
</evidence>
<name>F0Y1J5_AURAN</name>